<evidence type="ECO:0000313" key="3">
    <source>
        <dbReference type="Proteomes" id="UP001163046"/>
    </source>
</evidence>
<feature type="region of interest" description="Disordered" evidence="1">
    <location>
        <begin position="90"/>
        <end position="109"/>
    </location>
</feature>
<proteinExistence type="predicted"/>
<keyword evidence="3" id="KW-1185">Reference proteome</keyword>
<comment type="caution">
    <text evidence="2">The sequence shown here is derived from an EMBL/GenBank/DDBJ whole genome shotgun (WGS) entry which is preliminary data.</text>
</comment>
<dbReference type="Proteomes" id="UP001163046">
    <property type="component" value="Unassembled WGS sequence"/>
</dbReference>
<protein>
    <submittedName>
        <fullName evidence="2">Uncharacterized protein</fullName>
    </submittedName>
</protein>
<evidence type="ECO:0000313" key="2">
    <source>
        <dbReference type="EMBL" id="KAJ7357859.1"/>
    </source>
</evidence>
<feature type="compositionally biased region" description="Polar residues" evidence="1">
    <location>
        <begin position="147"/>
        <end position="161"/>
    </location>
</feature>
<sequence length="327" mass="36048">MPPKRPSFRFHNKQTGELMYIATARAKEVAELVKKQNSALCHEVNRLSNMQYGNDFVSYQDPGKYTGEKIGVEYLYSQTGKQWNSDLSLDPDEPDDLTEDITGDPLDDEGFEELLTCDDDPTVSVLDGPSPITDDLQESNKPPSPVSIVNSQNPGEQSNVSLDEVADITSEASPRPSPITDDLQESNKPPSPVSIVHSENPDEQSDVSLDEVADITSEPLTTHDVSEPSTTHDEAIGPRGILGWQQIQGLADALFALRDSTVLTESCVDNLIELWNKLPTAFKEAKVLYPSRYRDDVQHTGRFMQKKPGSASVYSQTITPGAVSLRR</sequence>
<gene>
    <name evidence="2" type="ORF">OS493_022677</name>
</gene>
<organism evidence="2 3">
    <name type="scientific">Desmophyllum pertusum</name>
    <dbReference type="NCBI Taxonomy" id="174260"/>
    <lineage>
        <taxon>Eukaryota</taxon>
        <taxon>Metazoa</taxon>
        <taxon>Cnidaria</taxon>
        <taxon>Anthozoa</taxon>
        <taxon>Hexacorallia</taxon>
        <taxon>Scleractinia</taxon>
        <taxon>Caryophylliina</taxon>
        <taxon>Caryophylliidae</taxon>
        <taxon>Desmophyllum</taxon>
    </lineage>
</organism>
<accession>A0A9X0CJV1</accession>
<name>A0A9X0CJV1_9CNID</name>
<dbReference type="AlphaFoldDB" id="A0A9X0CJV1"/>
<dbReference type="EMBL" id="MU827317">
    <property type="protein sequence ID" value="KAJ7357859.1"/>
    <property type="molecule type" value="Genomic_DNA"/>
</dbReference>
<feature type="region of interest" description="Disordered" evidence="1">
    <location>
        <begin position="119"/>
        <end position="208"/>
    </location>
</feature>
<reference evidence="2" key="1">
    <citation type="submission" date="2023-01" db="EMBL/GenBank/DDBJ databases">
        <title>Genome assembly of the deep-sea coral Lophelia pertusa.</title>
        <authorList>
            <person name="Herrera S."/>
            <person name="Cordes E."/>
        </authorList>
    </citation>
    <scope>NUCLEOTIDE SEQUENCE</scope>
    <source>
        <strain evidence="2">USNM1676648</strain>
        <tissue evidence="2">Polyp</tissue>
    </source>
</reference>
<evidence type="ECO:0000256" key="1">
    <source>
        <dbReference type="SAM" id="MobiDB-lite"/>
    </source>
</evidence>